<dbReference type="PRINTS" id="PR00053">
    <property type="entry name" value="FORKHEAD"/>
</dbReference>
<dbReference type="Gene3D" id="1.10.10.10">
    <property type="entry name" value="Winged helix-like DNA-binding domain superfamily/Winged helix DNA-binding domain"/>
    <property type="match status" value="1"/>
</dbReference>
<dbReference type="PROSITE" id="PS00658">
    <property type="entry name" value="FORK_HEAD_2"/>
    <property type="match status" value="1"/>
</dbReference>
<evidence type="ECO:0000256" key="3">
    <source>
        <dbReference type="ARBA" id="ARBA00023125"/>
    </source>
</evidence>
<evidence type="ECO:0000256" key="7">
    <source>
        <dbReference type="SAM" id="MobiDB-lite"/>
    </source>
</evidence>
<accession>A0ABR2X1J3</accession>
<dbReference type="PANTHER" id="PTHR45881">
    <property type="entry name" value="CHECKPOINT SUPPRESSOR 1-LIKE, ISOFORM A-RELATED"/>
    <property type="match status" value="1"/>
</dbReference>
<feature type="domain" description="Fork-head" evidence="8">
    <location>
        <begin position="58"/>
        <end position="166"/>
    </location>
</feature>
<dbReference type="Proteomes" id="UP001479436">
    <property type="component" value="Unassembled WGS sequence"/>
</dbReference>
<dbReference type="Pfam" id="PF00250">
    <property type="entry name" value="Forkhead"/>
    <property type="match status" value="1"/>
</dbReference>
<evidence type="ECO:0000256" key="2">
    <source>
        <dbReference type="ARBA" id="ARBA00023015"/>
    </source>
</evidence>
<feature type="compositionally biased region" description="Low complexity" evidence="7">
    <location>
        <begin position="23"/>
        <end position="40"/>
    </location>
</feature>
<dbReference type="PANTHER" id="PTHR45881:SF1">
    <property type="entry name" value="FORK HEAD PROTEIN HOMOLOG 2"/>
    <property type="match status" value="1"/>
</dbReference>
<dbReference type="InterPro" id="IPR036388">
    <property type="entry name" value="WH-like_DNA-bd_sf"/>
</dbReference>
<protein>
    <submittedName>
        <fullName evidence="9">Transcription factor</fullName>
    </submittedName>
</protein>
<name>A0ABR2X1J3_9FUNG</name>
<dbReference type="PROSITE" id="PS50039">
    <property type="entry name" value="FORK_HEAD_3"/>
    <property type="match status" value="1"/>
</dbReference>
<evidence type="ECO:0000256" key="1">
    <source>
        <dbReference type="ARBA" id="ARBA00004123"/>
    </source>
</evidence>
<feature type="DNA-binding region" description="Fork-head" evidence="6">
    <location>
        <begin position="58"/>
        <end position="166"/>
    </location>
</feature>
<dbReference type="InterPro" id="IPR036390">
    <property type="entry name" value="WH_DNA-bd_sf"/>
</dbReference>
<evidence type="ECO:0000256" key="4">
    <source>
        <dbReference type="ARBA" id="ARBA00023163"/>
    </source>
</evidence>
<reference evidence="9 10" key="1">
    <citation type="submission" date="2023-04" db="EMBL/GenBank/DDBJ databases">
        <title>Genome of Basidiobolus ranarum AG-B5.</title>
        <authorList>
            <person name="Stajich J.E."/>
            <person name="Carter-House D."/>
            <person name="Gryganskyi A."/>
        </authorList>
    </citation>
    <scope>NUCLEOTIDE SEQUENCE [LARGE SCALE GENOMIC DNA]</scope>
    <source>
        <strain evidence="9 10">AG-B5</strain>
    </source>
</reference>
<dbReference type="InterPro" id="IPR030456">
    <property type="entry name" value="TF_fork_head_CS_2"/>
</dbReference>
<dbReference type="CDD" id="cd00059">
    <property type="entry name" value="FH_FOX"/>
    <property type="match status" value="1"/>
</dbReference>
<feature type="region of interest" description="Disordered" evidence="7">
    <location>
        <begin position="181"/>
        <end position="228"/>
    </location>
</feature>
<feature type="region of interest" description="Disordered" evidence="7">
    <location>
        <begin position="23"/>
        <end position="58"/>
    </location>
</feature>
<evidence type="ECO:0000313" key="9">
    <source>
        <dbReference type="EMBL" id="KAK9767619.1"/>
    </source>
</evidence>
<comment type="subcellular location">
    <subcellularLocation>
        <location evidence="1 6">Nucleus</location>
    </subcellularLocation>
</comment>
<keyword evidence="3 6" id="KW-0238">DNA-binding</keyword>
<keyword evidence="10" id="KW-1185">Reference proteome</keyword>
<sequence>MVSTINLQMSSIFMEDFTDNSDTSTCPSPITTSISGYNSDNSEEEPSNNPTEEKSSNEPKLTYATLIAQAIMSTSEQKTLLQDIYSYITTNYEYYRTCSKQWQNSIRHNLSLHKAFCKLPRQKGTPGKGNFWTLTDEYKKFYIDGELHIPKGYELVKEGTKTKSKGKVTKASLRQQVAPYCKPSDGSILPSPPPSTIEHVNLSSISGTPKSNRDLLPTPDSTPNSLCYNLDDTPTHARVKRMCMNESEGFGTHDQQLLFPDLNLYNYEVYQQMYSSTLASATAYQNMLYDTYPEMKVVPIEMGIAPELLMGPNPGFFQTTESFDVECFLKFE</sequence>
<evidence type="ECO:0000256" key="5">
    <source>
        <dbReference type="ARBA" id="ARBA00023242"/>
    </source>
</evidence>
<organism evidence="9 10">
    <name type="scientific">Basidiobolus ranarum</name>
    <dbReference type="NCBI Taxonomy" id="34480"/>
    <lineage>
        <taxon>Eukaryota</taxon>
        <taxon>Fungi</taxon>
        <taxon>Fungi incertae sedis</taxon>
        <taxon>Zoopagomycota</taxon>
        <taxon>Entomophthoromycotina</taxon>
        <taxon>Basidiobolomycetes</taxon>
        <taxon>Basidiobolales</taxon>
        <taxon>Basidiobolaceae</taxon>
        <taxon>Basidiobolus</taxon>
    </lineage>
</organism>
<dbReference type="SMART" id="SM00339">
    <property type="entry name" value="FH"/>
    <property type="match status" value="1"/>
</dbReference>
<keyword evidence="2" id="KW-0805">Transcription regulation</keyword>
<dbReference type="EMBL" id="JASJQH010000066">
    <property type="protein sequence ID" value="KAK9767619.1"/>
    <property type="molecule type" value="Genomic_DNA"/>
</dbReference>
<evidence type="ECO:0000256" key="6">
    <source>
        <dbReference type="PROSITE-ProRule" id="PRU00089"/>
    </source>
</evidence>
<keyword evidence="5 6" id="KW-0539">Nucleus</keyword>
<dbReference type="SUPFAM" id="SSF46785">
    <property type="entry name" value="Winged helix' DNA-binding domain"/>
    <property type="match status" value="1"/>
</dbReference>
<gene>
    <name evidence="9" type="primary">FKH2_1</name>
    <name evidence="9" type="ORF">K7432_002461</name>
</gene>
<comment type="caution">
    <text evidence="9">The sequence shown here is derived from an EMBL/GenBank/DDBJ whole genome shotgun (WGS) entry which is preliminary data.</text>
</comment>
<dbReference type="InterPro" id="IPR001766">
    <property type="entry name" value="Fork_head_dom"/>
</dbReference>
<proteinExistence type="predicted"/>
<keyword evidence="4" id="KW-0804">Transcription</keyword>
<evidence type="ECO:0000259" key="8">
    <source>
        <dbReference type="PROSITE" id="PS50039"/>
    </source>
</evidence>
<evidence type="ECO:0000313" key="10">
    <source>
        <dbReference type="Proteomes" id="UP001479436"/>
    </source>
</evidence>
<feature type="compositionally biased region" description="Polar residues" evidence="7">
    <location>
        <begin position="201"/>
        <end position="210"/>
    </location>
</feature>